<dbReference type="GO" id="GO:0005737">
    <property type="term" value="C:cytoplasm"/>
    <property type="evidence" value="ECO:0007669"/>
    <property type="project" value="UniProtKB-SubCell"/>
</dbReference>
<evidence type="ECO:0000256" key="6">
    <source>
        <dbReference type="SAM" id="MobiDB-lite"/>
    </source>
</evidence>
<reference evidence="7" key="2">
    <citation type="journal article" date="2021" name="PeerJ">
        <title>Extensive microbial diversity within the chicken gut microbiome revealed by metagenomics and culture.</title>
        <authorList>
            <person name="Gilroy R."/>
            <person name="Ravi A."/>
            <person name="Getino M."/>
            <person name="Pursley I."/>
            <person name="Horton D.L."/>
            <person name="Alikhan N.F."/>
            <person name="Baker D."/>
            <person name="Gharbi K."/>
            <person name="Hall N."/>
            <person name="Watson M."/>
            <person name="Adriaenssens E.M."/>
            <person name="Foster-Nyarko E."/>
            <person name="Jarju S."/>
            <person name="Secka A."/>
            <person name="Antonio M."/>
            <person name="Oren A."/>
            <person name="Chaudhuri R.R."/>
            <person name="La Ragione R."/>
            <person name="Hildebrand F."/>
            <person name="Pallen M.J."/>
        </authorList>
    </citation>
    <scope>NUCLEOTIDE SEQUENCE</scope>
    <source>
        <strain evidence="7">ChiSxjej2B14-6234</strain>
    </source>
</reference>
<dbReference type="GO" id="GO:0043093">
    <property type="term" value="P:FtsZ-dependent cytokinesis"/>
    <property type="evidence" value="ECO:0007669"/>
    <property type="project" value="UniProtKB-UniRule"/>
</dbReference>
<comment type="similarity">
    <text evidence="5">Belongs to the SepF family.</text>
</comment>
<organism evidence="7 8">
    <name type="scientific">Candidatus Onthenecus intestinigallinarum</name>
    <dbReference type="NCBI Taxonomy" id="2840875"/>
    <lineage>
        <taxon>Bacteria</taxon>
        <taxon>Bacillati</taxon>
        <taxon>Bacillota</taxon>
        <taxon>Clostridia</taxon>
        <taxon>Eubacteriales</taxon>
        <taxon>Candidatus Onthenecus</taxon>
    </lineage>
</organism>
<dbReference type="GO" id="GO:0000917">
    <property type="term" value="P:division septum assembly"/>
    <property type="evidence" value="ECO:0007669"/>
    <property type="project" value="UniProtKB-KW"/>
</dbReference>
<keyword evidence="2 5" id="KW-0717">Septation</keyword>
<evidence type="ECO:0000256" key="4">
    <source>
        <dbReference type="ARBA" id="ARBA00044936"/>
    </source>
</evidence>
<evidence type="ECO:0000256" key="5">
    <source>
        <dbReference type="HAMAP-Rule" id="MF_01197"/>
    </source>
</evidence>
<comment type="function">
    <text evidence="4 5">Cell division protein that is part of the divisome complex and is recruited early to the Z-ring. Probably stimulates Z-ring formation, perhaps through the cross-linking of FtsZ protofilaments. Its function overlaps with FtsA.</text>
</comment>
<sequence>MAFMDFLSRIGVILGVYPEEAPADDRAPDYDEEYAAEDYYAPQANIREEPAASQARGGMGAKRSAVQSGYEPEEDPGYSTRRAAPNNVVQMPTRSESDPRRHSEMIVCVRRVEDSQNIINSLIEGRSVMLNLEEIDDTQRQRVIDMLGGAAFALRGKMLRVSHRTYLLAPSTVDVVNSIEMRPNAAPTGEFNPAYRM</sequence>
<dbReference type="HAMAP" id="MF_01197">
    <property type="entry name" value="SepF"/>
    <property type="match status" value="1"/>
</dbReference>
<dbReference type="InterPro" id="IPR038594">
    <property type="entry name" value="SepF-like_sf"/>
</dbReference>
<evidence type="ECO:0000256" key="2">
    <source>
        <dbReference type="ARBA" id="ARBA00023210"/>
    </source>
</evidence>
<dbReference type="PANTHER" id="PTHR35798">
    <property type="entry name" value="CELL DIVISION PROTEIN SEPF"/>
    <property type="match status" value="1"/>
</dbReference>
<name>A0A9D0ZBL3_9FIRM</name>
<evidence type="ECO:0000256" key="3">
    <source>
        <dbReference type="ARBA" id="ARBA00023306"/>
    </source>
</evidence>
<proteinExistence type="inferred from homology"/>
<comment type="subcellular location">
    <subcellularLocation>
        <location evidence="5">Cytoplasm</location>
    </subcellularLocation>
    <text evidence="5">Localizes to the division site, in a FtsZ-dependent manner.</text>
</comment>
<gene>
    <name evidence="5 7" type="primary">sepF</name>
    <name evidence="7" type="ORF">IAB73_10210</name>
</gene>
<accession>A0A9D0ZBL3</accession>
<dbReference type="Pfam" id="PF04472">
    <property type="entry name" value="SepF"/>
    <property type="match status" value="1"/>
</dbReference>
<dbReference type="Gene3D" id="3.30.110.150">
    <property type="entry name" value="SepF-like protein"/>
    <property type="match status" value="1"/>
</dbReference>
<keyword evidence="3 5" id="KW-0131">Cell cycle</keyword>
<evidence type="ECO:0000256" key="1">
    <source>
        <dbReference type="ARBA" id="ARBA00022618"/>
    </source>
</evidence>
<dbReference type="InterPro" id="IPR007561">
    <property type="entry name" value="Cell_div_SepF/SepF-rel"/>
</dbReference>
<dbReference type="InterPro" id="IPR023052">
    <property type="entry name" value="Cell_div_SepF"/>
</dbReference>
<dbReference type="AlphaFoldDB" id="A0A9D0ZBL3"/>
<evidence type="ECO:0000313" key="7">
    <source>
        <dbReference type="EMBL" id="HIQ72564.1"/>
    </source>
</evidence>
<feature type="region of interest" description="Disordered" evidence="6">
    <location>
        <begin position="40"/>
        <end position="83"/>
    </location>
</feature>
<dbReference type="EMBL" id="DVFJ01000036">
    <property type="protein sequence ID" value="HIQ72564.1"/>
    <property type="molecule type" value="Genomic_DNA"/>
</dbReference>
<comment type="caution">
    <text evidence="7">The sequence shown here is derived from an EMBL/GenBank/DDBJ whole genome shotgun (WGS) entry which is preliminary data.</text>
</comment>
<dbReference type="Proteomes" id="UP000886887">
    <property type="component" value="Unassembled WGS sequence"/>
</dbReference>
<keyword evidence="1 5" id="KW-0132">Cell division</keyword>
<keyword evidence="5" id="KW-0963">Cytoplasm</keyword>
<dbReference type="PANTHER" id="PTHR35798:SF1">
    <property type="entry name" value="CELL DIVISION PROTEIN SEPF"/>
    <property type="match status" value="1"/>
</dbReference>
<comment type="subunit">
    <text evidence="5">Homodimer. Interacts with FtsZ.</text>
</comment>
<protein>
    <recommendedName>
        <fullName evidence="5">Cell division protein SepF</fullName>
    </recommendedName>
</protein>
<reference evidence="7" key="1">
    <citation type="submission" date="2020-10" db="EMBL/GenBank/DDBJ databases">
        <authorList>
            <person name="Gilroy R."/>
        </authorList>
    </citation>
    <scope>NUCLEOTIDE SEQUENCE</scope>
    <source>
        <strain evidence="7">ChiSxjej2B14-6234</strain>
    </source>
</reference>
<evidence type="ECO:0000313" key="8">
    <source>
        <dbReference type="Proteomes" id="UP000886887"/>
    </source>
</evidence>